<dbReference type="Pfam" id="PF00126">
    <property type="entry name" value="HTH_1"/>
    <property type="match status" value="1"/>
</dbReference>
<dbReference type="PROSITE" id="PS50931">
    <property type="entry name" value="HTH_LYSR"/>
    <property type="match status" value="1"/>
</dbReference>
<name>A0ABR6ZXS6_9BURK</name>
<dbReference type="RefSeq" id="WP_186949879.1">
    <property type="nucleotide sequence ID" value="NZ_JACOGF010000015.1"/>
</dbReference>
<organism evidence="6 7">
    <name type="scientific">Undibacterium hunanense</name>
    <dbReference type="NCBI Taxonomy" id="2762292"/>
    <lineage>
        <taxon>Bacteria</taxon>
        <taxon>Pseudomonadati</taxon>
        <taxon>Pseudomonadota</taxon>
        <taxon>Betaproteobacteria</taxon>
        <taxon>Burkholderiales</taxon>
        <taxon>Oxalobacteraceae</taxon>
        <taxon>Undibacterium</taxon>
    </lineage>
</organism>
<keyword evidence="3" id="KW-0238">DNA-binding</keyword>
<dbReference type="PANTHER" id="PTHR30537:SF5">
    <property type="entry name" value="HTH-TYPE TRANSCRIPTIONAL ACTIVATOR TTDR-RELATED"/>
    <property type="match status" value="1"/>
</dbReference>
<evidence type="ECO:0000256" key="2">
    <source>
        <dbReference type="ARBA" id="ARBA00023015"/>
    </source>
</evidence>
<protein>
    <submittedName>
        <fullName evidence="6">LysR family transcriptional regulator</fullName>
    </submittedName>
</protein>
<evidence type="ECO:0000313" key="7">
    <source>
        <dbReference type="Proteomes" id="UP000650424"/>
    </source>
</evidence>
<dbReference type="Gene3D" id="1.10.10.10">
    <property type="entry name" value="Winged helix-like DNA-binding domain superfamily/Winged helix DNA-binding domain"/>
    <property type="match status" value="1"/>
</dbReference>
<proteinExistence type="inferred from homology"/>
<dbReference type="InterPro" id="IPR000847">
    <property type="entry name" value="LysR_HTH_N"/>
</dbReference>
<comment type="similarity">
    <text evidence="1">Belongs to the LysR transcriptional regulatory family.</text>
</comment>
<dbReference type="InterPro" id="IPR036388">
    <property type="entry name" value="WH-like_DNA-bd_sf"/>
</dbReference>
<keyword evidence="4" id="KW-0804">Transcription</keyword>
<dbReference type="SUPFAM" id="SSF46785">
    <property type="entry name" value="Winged helix' DNA-binding domain"/>
    <property type="match status" value="1"/>
</dbReference>
<evidence type="ECO:0000256" key="3">
    <source>
        <dbReference type="ARBA" id="ARBA00023125"/>
    </source>
</evidence>
<dbReference type="InterPro" id="IPR005119">
    <property type="entry name" value="LysR_subst-bd"/>
</dbReference>
<dbReference type="CDD" id="cd08422">
    <property type="entry name" value="PBP2_CrgA_like"/>
    <property type="match status" value="1"/>
</dbReference>
<evidence type="ECO:0000256" key="4">
    <source>
        <dbReference type="ARBA" id="ARBA00023163"/>
    </source>
</evidence>
<reference evidence="6 7" key="1">
    <citation type="submission" date="2020-08" db="EMBL/GenBank/DDBJ databases">
        <title>Novel species isolated from subtropical streams in China.</title>
        <authorList>
            <person name="Lu H."/>
        </authorList>
    </citation>
    <scope>NUCLEOTIDE SEQUENCE [LARGE SCALE GENOMIC DNA]</scope>
    <source>
        <strain evidence="6 7">CY18W</strain>
    </source>
</reference>
<evidence type="ECO:0000313" key="6">
    <source>
        <dbReference type="EMBL" id="MBC3920385.1"/>
    </source>
</evidence>
<comment type="caution">
    <text evidence="6">The sequence shown here is derived from an EMBL/GenBank/DDBJ whole genome shotgun (WGS) entry which is preliminary data.</text>
</comment>
<dbReference type="EMBL" id="JACOGF010000015">
    <property type="protein sequence ID" value="MBC3920385.1"/>
    <property type="molecule type" value="Genomic_DNA"/>
</dbReference>
<keyword evidence="2" id="KW-0805">Transcription regulation</keyword>
<dbReference type="PANTHER" id="PTHR30537">
    <property type="entry name" value="HTH-TYPE TRANSCRIPTIONAL REGULATOR"/>
    <property type="match status" value="1"/>
</dbReference>
<accession>A0ABR6ZXS6</accession>
<evidence type="ECO:0000256" key="1">
    <source>
        <dbReference type="ARBA" id="ARBA00009437"/>
    </source>
</evidence>
<sequence length="309" mass="33449">MFDAIQIFLEVHAAGSLSGVAKKRDVAVSSISRKIDALEAELGMKLFHRSSRRLLLTDSGEQFLPRAKTIAAELDDARQAMSALNADPRGLLTITAPAAFGRRHVGPAVASFLNRYPLMEVDLHISDQIVDLSTQRVDIAIRMGILPDSDLVATTLAPLHRLTCASPAYLAHHGYPAAPQDLLQHNCLTGAASPPPAGWWIYPGVNKEMALPVRGSLRCSDTETLLQAALAGTGIIHLASWMVFEHIESGQLISLFPGTSSIPTKIRPGIHAVRMPGRSHAAKAQLFIAHLRSVFGDPVYWDRVLGIEV</sequence>
<dbReference type="InterPro" id="IPR036390">
    <property type="entry name" value="WH_DNA-bd_sf"/>
</dbReference>
<dbReference type="Gene3D" id="3.40.190.290">
    <property type="match status" value="1"/>
</dbReference>
<evidence type="ECO:0000259" key="5">
    <source>
        <dbReference type="PROSITE" id="PS50931"/>
    </source>
</evidence>
<dbReference type="InterPro" id="IPR058163">
    <property type="entry name" value="LysR-type_TF_proteobact-type"/>
</dbReference>
<feature type="domain" description="HTH lysR-type" evidence="5">
    <location>
        <begin position="1"/>
        <end position="57"/>
    </location>
</feature>
<dbReference type="SUPFAM" id="SSF53850">
    <property type="entry name" value="Periplasmic binding protein-like II"/>
    <property type="match status" value="1"/>
</dbReference>
<keyword evidence="7" id="KW-1185">Reference proteome</keyword>
<dbReference type="Pfam" id="PF03466">
    <property type="entry name" value="LysR_substrate"/>
    <property type="match status" value="1"/>
</dbReference>
<gene>
    <name evidence="6" type="ORF">H8L32_23175</name>
</gene>
<dbReference type="Proteomes" id="UP000650424">
    <property type="component" value="Unassembled WGS sequence"/>
</dbReference>